<dbReference type="EMBL" id="VBQZ03000092">
    <property type="protein sequence ID" value="MXQ93301.1"/>
    <property type="molecule type" value="Genomic_DNA"/>
</dbReference>
<keyword evidence="2" id="KW-1185">Reference proteome</keyword>
<dbReference type="AlphaFoldDB" id="A0A6B0RVU4"/>
<proteinExistence type="predicted"/>
<reference evidence="1" key="1">
    <citation type="submission" date="2019-10" db="EMBL/GenBank/DDBJ databases">
        <title>The sequence and de novo assembly of the wild yak genome.</title>
        <authorList>
            <person name="Liu Y."/>
        </authorList>
    </citation>
    <scope>NUCLEOTIDE SEQUENCE [LARGE SCALE GENOMIC DNA]</scope>
    <source>
        <strain evidence="1">WY2019</strain>
    </source>
</reference>
<gene>
    <name evidence="1" type="ORF">E5288_WYG008076</name>
</gene>
<evidence type="ECO:0000313" key="2">
    <source>
        <dbReference type="Proteomes" id="UP000322234"/>
    </source>
</evidence>
<protein>
    <submittedName>
        <fullName evidence="1">Uncharacterized protein</fullName>
    </submittedName>
</protein>
<evidence type="ECO:0000313" key="1">
    <source>
        <dbReference type="EMBL" id="MXQ93301.1"/>
    </source>
</evidence>
<organism evidence="1 2">
    <name type="scientific">Bos mutus</name>
    <name type="common">wild yak</name>
    <dbReference type="NCBI Taxonomy" id="72004"/>
    <lineage>
        <taxon>Eukaryota</taxon>
        <taxon>Metazoa</taxon>
        <taxon>Chordata</taxon>
        <taxon>Craniata</taxon>
        <taxon>Vertebrata</taxon>
        <taxon>Euteleostomi</taxon>
        <taxon>Mammalia</taxon>
        <taxon>Eutheria</taxon>
        <taxon>Laurasiatheria</taxon>
        <taxon>Artiodactyla</taxon>
        <taxon>Ruminantia</taxon>
        <taxon>Pecora</taxon>
        <taxon>Bovidae</taxon>
        <taxon>Bovinae</taxon>
        <taxon>Bos</taxon>
    </lineage>
</organism>
<name>A0A6B0RVU4_9CETA</name>
<accession>A0A6B0RVU4</accession>
<comment type="caution">
    <text evidence="1">The sequence shown here is derived from an EMBL/GenBank/DDBJ whole genome shotgun (WGS) entry which is preliminary data.</text>
</comment>
<dbReference type="Proteomes" id="UP000322234">
    <property type="component" value="Unassembled WGS sequence"/>
</dbReference>
<sequence>MSKKPEARTAVALRLLSDSVPHASSLRELHFVIVAFPKDMMSQQQHFDLNKKGWHKKQDQEMEVGTSPLTIQNLDVPDVFGWSSPCCLGCHTANPPSLPRMFQVPGSHIQVTMNQDALEQLSSSELSNTANIFFLLMTTDIRTKVTSLDKDRLKTDCHKLRLFIIGKKMQLFFSRKQTFASKQNGEAVNRRSFSIVFAELPPPLLHHIALRGLDINCMKSEDHRSTTMIDFYHIIFSLFLSRSDFTYKIMSREDSVEGTNPHILFDFAFSTWNCCSFNIVLLIYFYRLDKGKDFDNLCHSSFSGL</sequence>